<dbReference type="InterPro" id="IPR000277">
    <property type="entry name" value="Cys/Met-Metab_PyrdxlP-dep_enz"/>
</dbReference>
<evidence type="ECO:0000256" key="2">
    <source>
        <dbReference type="ARBA" id="ARBA00009077"/>
    </source>
</evidence>
<proteinExistence type="inferred from homology"/>
<dbReference type="InterPro" id="IPR015421">
    <property type="entry name" value="PyrdxlP-dep_Trfase_major"/>
</dbReference>
<dbReference type="PIRSF" id="PIRSF001434">
    <property type="entry name" value="CGS"/>
    <property type="match status" value="1"/>
</dbReference>
<name>A0ABS1DB96_9PROT</name>
<keyword evidence="4" id="KW-0456">Lyase</keyword>
<dbReference type="InterPro" id="IPR015422">
    <property type="entry name" value="PyrdxlP-dep_Trfase_small"/>
</dbReference>
<evidence type="ECO:0000256" key="6">
    <source>
        <dbReference type="RuleBase" id="RU362118"/>
    </source>
</evidence>
<dbReference type="Gene3D" id="3.90.1150.10">
    <property type="entry name" value="Aspartate Aminotransferase, domain 1"/>
    <property type="match status" value="1"/>
</dbReference>
<evidence type="ECO:0000256" key="4">
    <source>
        <dbReference type="ARBA" id="ARBA00023239"/>
    </source>
</evidence>
<dbReference type="PANTHER" id="PTHR43500:SF1">
    <property type="entry name" value="CYSTATHIONINE BETA-LYASE-RELATED"/>
    <property type="match status" value="1"/>
</dbReference>
<dbReference type="Pfam" id="PF01053">
    <property type="entry name" value="Cys_Met_Meta_PP"/>
    <property type="match status" value="1"/>
</dbReference>
<accession>A0ABS1DB96</accession>
<comment type="caution">
    <text evidence="7">The sequence shown here is derived from an EMBL/GenBank/DDBJ whole genome shotgun (WGS) entry which is preliminary data.</text>
</comment>
<evidence type="ECO:0000256" key="1">
    <source>
        <dbReference type="ARBA" id="ARBA00001933"/>
    </source>
</evidence>
<dbReference type="InterPro" id="IPR006233">
    <property type="entry name" value="Cys_b_lyase_bac"/>
</dbReference>
<comment type="similarity">
    <text evidence="2 6">Belongs to the trans-sulfuration enzymes family.</text>
</comment>
<sequence length="396" mass="42842">MSEKRFKRDTRLGHLGRDPARFDGAVNPPVYHASTVIAPDTATFKASGRRRFEKGETVYGRFGTPTHQMLEDALTELEGGADTVALGNGLQAISIALLTVVKAGDHVLLADSVYAPTRKFASQMLARLGVEVDYYDPLVDGPALDALIRDTTSAVVLESPGSSSFEIQDVPALAETAKARGVATIMDNTWATPLFFRPIEHGVDLSVQAATKYVVGHADAMLGAVTANHAWAHRLRETVYTIGGFAGPDDVYLGLRGLRTMGVRLERHQATAMTLATWLQERPEVAEVRYPALPEHPQHHLWRRDFDGASGLFSFVLAQPYSQDAVAAMLDHFDLFGLGASWGGFESLAIPSDPYRTATAWDAPGPVVRLHAGLEDPDDLIADLAAGFDRLTRAAG</sequence>
<dbReference type="PANTHER" id="PTHR43500">
    <property type="entry name" value="CYSTATHIONINE BETA-LYASE-RELATED"/>
    <property type="match status" value="1"/>
</dbReference>
<dbReference type="Gene3D" id="3.40.640.10">
    <property type="entry name" value="Type I PLP-dependent aspartate aminotransferase-like (Major domain)"/>
    <property type="match status" value="1"/>
</dbReference>
<keyword evidence="8" id="KW-1185">Reference proteome</keyword>
<dbReference type="EMBL" id="NRRL01000004">
    <property type="protein sequence ID" value="MBK1667191.1"/>
    <property type="molecule type" value="Genomic_DNA"/>
</dbReference>
<dbReference type="Proteomes" id="UP001296873">
    <property type="component" value="Unassembled WGS sequence"/>
</dbReference>
<comment type="catalytic activity">
    <reaction evidence="5">
        <text>L,L-cystathionine + H2O = L-homocysteine + pyruvate + NH4(+)</text>
        <dbReference type="Rhea" id="RHEA:13965"/>
        <dbReference type="ChEBI" id="CHEBI:15361"/>
        <dbReference type="ChEBI" id="CHEBI:15377"/>
        <dbReference type="ChEBI" id="CHEBI:28938"/>
        <dbReference type="ChEBI" id="CHEBI:58161"/>
        <dbReference type="ChEBI" id="CHEBI:58199"/>
    </reaction>
</comment>
<reference evidence="7 8" key="1">
    <citation type="journal article" date="2020" name="Microorganisms">
        <title>Osmotic Adaptation and Compatible Solute Biosynthesis of Phototrophic Bacteria as Revealed from Genome Analyses.</title>
        <authorList>
            <person name="Imhoff J.F."/>
            <person name="Rahn T."/>
            <person name="Kunzel S."/>
            <person name="Keller A."/>
            <person name="Neulinger S.C."/>
        </authorList>
    </citation>
    <scope>NUCLEOTIDE SEQUENCE [LARGE SCALE GENOMIC DNA]</scope>
    <source>
        <strain evidence="7 8">DSM 9895</strain>
    </source>
</reference>
<evidence type="ECO:0000313" key="7">
    <source>
        <dbReference type="EMBL" id="MBK1667191.1"/>
    </source>
</evidence>
<gene>
    <name evidence="7" type="primary">metC</name>
    <name evidence="7" type="ORF">CKO28_03930</name>
</gene>
<evidence type="ECO:0000256" key="3">
    <source>
        <dbReference type="ARBA" id="ARBA00022898"/>
    </source>
</evidence>
<dbReference type="RefSeq" id="WP_200339249.1">
    <property type="nucleotide sequence ID" value="NZ_NRRL01000004.1"/>
</dbReference>
<dbReference type="SUPFAM" id="SSF53383">
    <property type="entry name" value="PLP-dependent transferases"/>
    <property type="match status" value="1"/>
</dbReference>
<dbReference type="InterPro" id="IPR015424">
    <property type="entry name" value="PyrdxlP-dep_Trfase"/>
</dbReference>
<keyword evidence="3 6" id="KW-0663">Pyridoxal phosphate</keyword>
<evidence type="ECO:0000256" key="5">
    <source>
        <dbReference type="ARBA" id="ARBA00047517"/>
    </source>
</evidence>
<dbReference type="NCBIfam" id="TIGR01324">
    <property type="entry name" value="cysta_beta_ly_B"/>
    <property type="match status" value="1"/>
</dbReference>
<protein>
    <submittedName>
        <fullName evidence="7">Cystathionine beta-lyase</fullName>
    </submittedName>
</protein>
<evidence type="ECO:0000313" key="8">
    <source>
        <dbReference type="Proteomes" id="UP001296873"/>
    </source>
</evidence>
<organism evidence="7 8">
    <name type="scientific">Rhodovibrio sodomensis</name>
    <dbReference type="NCBI Taxonomy" id="1088"/>
    <lineage>
        <taxon>Bacteria</taxon>
        <taxon>Pseudomonadati</taxon>
        <taxon>Pseudomonadota</taxon>
        <taxon>Alphaproteobacteria</taxon>
        <taxon>Rhodospirillales</taxon>
        <taxon>Rhodovibrionaceae</taxon>
        <taxon>Rhodovibrio</taxon>
    </lineage>
</organism>
<comment type="cofactor">
    <cofactor evidence="1 6">
        <name>pyridoxal 5'-phosphate</name>
        <dbReference type="ChEBI" id="CHEBI:597326"/>
    </cofactor>
</comment>